<evidence type="ECO:0000256" key="6">
    <source>
        <dbReference type="SAM" id="SignalP"/>
    </source>
</evidence>
<dbReference type="PANTHER" id="PTHR30532">
    <property type="entry name" value="IRON III DICITRATE-BINDING PERIPLASMIC PROTEIN"/>
    <property type="match status" value="1"/>
</dbReference>
<dbReference type="PANTHER" id="PTHR30532:SF1">
    <property type="entry name" value="IRON(3+)-HYDROXAMATE-BINDING PROTEIN FHUD"/>
    <property type="match status" value="1"/>
</dbReference>
<evidence type="ECO:0000313" key="9">
    <source>
        <dbReference type="Proteomes" id="UP000242447"/>
    </source>
</evidence>
<name>A0A1W6P3N9_9RHOB</name>
<dbReference type="OrthoDB" id="63946at2"/>
<dbReference type="EMBL" id="CP019938">
    <property type="protein sequence ID" value="ARO16001.1"/>
    <property type="molecule type" value="Genomic_DNA"/>
</dbReference>
<dbReference type="RefSeq" id="WP_085787563.1">
    <property type="nucleotide sequence ID" value="NZ_CP019938.1"/>
</dbReference>
<organism evidence="8 9">
    <name type="scientific">Ketogulonicigenium robustum</name>
    <dbReference type="NCBI Taxonomy" id="92947"/>
    <lineage>
        <taxon>Bacteria</taxon>
        <taxon>Pseudomonadati</taxon>
        <taxon>Pseudomonadota</taxon>
        <taxon>Alphaproteobacteria</taxon>
        <taxon>Rhodobacterales</taxon>
        <taxon>Roseobacteraceae</taxon>
        <taxon>Ketogulonicigenium</taxon>
    </lineage>
</organism>
<dbReference type="Proteomes" id="UP000242447">
    <property type="component" value="Plasmid unnamed1"/>
</dbReference>
<keyword evidence="8" id="KW-0614">Plasmid</keyword>
<evidence type="ECO:0000256" key="3">
    <source>
        <dbReference type="ARBA" id="ARBA00022448"/>
    </source>
</evidence>
<dbReference type="AlphaFoldDB" id="A0A1W6P3N9"/>
<proteinExistence type="inferred from homology"/>
<protein>
    <submittedName>
        <fullName evidence="8">Iron complex transport system substrate-binding protein</fullName>
    </submittedName>
</protein>
<evidence type="ECO:0000256" key="5">
    <source>
        <dbReference type="ARBA" id="ARBA00022729"/>
    </source>
</evidence>
<evidence type="ECO:0000259" key="7">
    <source>
        <dbReference type="PROSITE" id="PS50983"/>
    </source>
</evidence>
<accession>A0A1W6P3N9</accession>
<geneLocation type="plasmid" evidence="8">
    <name>unnamed1</name>
</geneLocation>
<dbReference type="Pfam" id="PF01497">
    <property type="entry name" value="Peripla_BP_2"/>
    <property type="match status" value="1"/>
</dbReference>
<feature type="chain" id="PRO_5012664568" evidence="6">
    <location>
        <begin position="21"/>
        <end position="312"/>
    </location>
</feature>
<dbReference type="InterPro" id="IPR002491">
    <property type="entry name" value="ABC_transptr_periplasmic_BD"/>
</dbReference>
<keyword evidence="4" id="KW-0408">Iron</keyword>
<keyword evidence="5 6" id="KW-0732">Signal</keyword>
<dbReference type="SUPFAM" id="SSF53807">
    <property type="entry name" value="Helical backbone' metal receptor"/>
    <property type="match status" value="1"/>
</dbReference>
<keyword evidence="4" id="KW-0406">Ion transport</keyword>
<gene>
    <name evidence="8" type="primary">fhuD</name>
    <name evidence="8" type="ORF">BVG79_p1000199</name>
</gene>
<keyword evidence="4" id="KW-0410">Iron transport</keyword>
<sequence>MKRSIVILAAALPMALPAAAQEVRTVTDHMGFEVVVPDVPQRVVTLNDWTTTVMAHELGANVVGSGGRVGSDGAPYMRSMRELYGVEFGDEIALASIHGELDAERIAALRPDLIIALESDAMPYRAQLASIAPVLMYAAENGQSGLENYADLAEWLGKGAAFDALQAGYEARVQDVRGRMPAAPGSYIAMLPNPREGTIYIYRTYGSMTVVLEDLGFSRDPMMDAVPEGAQSMVSSAELIGGITADSIFMTHIPDRGEDLGVLMGQLDEIAPGYRDFLPAVAAGNVVSLPRFHVYPPTFAAMGQVLDHFDPQ</sequence>
<dbReference type="GO" id="GO:1901678">
    <property type="term" value="P:iron coordination entity transport"/>
    <property type="evidence" value="ECO:0007669"/>
    <property type="project" value="UniProtKB-ARBA"/>
</dbReference>
<evidence type="ECO:0000256" key="1">
    <source>
        <dbReference type="ARBA" id="ARBA00004196"/>
    </source>
</evidence>
<dbReference type="Gene3D" id="3.40.50.1980">
    <property type="entry name" value="Nitrogenase molybdenum iron protein domain"/>
    <property type="match status" value="2"/>
</dbReference>
<comment type="subcellular location">
    <subcellularLocation>
        <location evidence="1">Cell envelope</location>
    </subcellularLocation>
</comment>
<evidence type="ECO:0000256" key="4">
    <source>
        <dbReference type="ARBA" id="ARBA00022496"/>
    </source>
</evidence>
<feature type="domain" description="Fe/B12 periplasmic-binding" evidence="7">
    <location>
        <begin position="42"/>
        <end position="312"/>
    </location>
</feature>
<dbReference type="GO" id="GO:0030288">
    <property type="term" value="C:outer membrane-bounded periplasmic space"/>
    <property type="evidence" value="ECO:0007669"/>
    <property type="project" value="TreeGrafter"/>
</dbReference>
<dbReference type="PROSITE" id="PS50983">
    <property type="entry name" value="FE_B12_PBP"/>
    <property type="match status" value="1"/>
</dbReference>
<comment type="similarity">
    <text evidence="2">Belongs to the bacterial solute-binding protein 8 family.</text>
</comment>
<evidence type="ECO:0000256" key="2">
    <source>
        <dbReference type="ARBA" id="ARBA00008814"/>
    </source>
</evidence>
<reference evidence="8 9" key="1">
    <citation type="submission" date="2017-02" db="EMBL/GenBank/DDBJ databases">
        <title>Ketogulonicigenium robustum SPU B003 Genome sequencing and assembly.</title>
        <authorList>
            <person name="Li Y."/>
            <person name="Liu L."/>
            <person name="Wang C."/>
            <person name="Zhang M."/>
            <person name="Zhang T."/>
            <person name="Zhang Y."/>
        </authorList>
    </citation>
    <scope>NUCLEOTIDE SEQUENCE [LARGE SCALE GENOMIC DNA]</scope>
    <source>
        <strain evidence="8 9">SPU_B003</strain>
        <plasmid evidence="8 9">unnamed1</plasmid>
    </source>
</reference>
<feature type="signal peptide" evidence="6">
    <location>
        <begin position="1"/>
        <end position="20"/>
    </location>
</feature>
<keyword evidence="3" id="KW-0813">Transport</keyword>
<keyword evidence="9" id="KW-1185">Reference proteome</keyword>
<dbReference type="KEGG" id="kro:BVG79_p1000199"/>
<evidence type="ECO:0000313" key="8">
    <source>
        <dbReference type="EMBL" id="ARO16001.1"/>
    </source>
</evidence>
<dbReference type="InterPro" id="IPR051313">
    <property type="entry name" value="Bact_iron-sidero_bind"/>
</dbReference>